<dbReference type="Proteomes" id="UP000054928">
    <property type="component" value="Unassembled WGS sequence"/>
</dbReference>
<evidence type="ECO:0000256" key="1">
    <source>
        <dbReference type="SAM" id="MobiDB-lite"/>
    </source>
</evidence>
<feature type="region of interest" description="Disordered" evidence="1">
    <location>
        <begin position="42"/>
        <end position="102"/>
    </location>
</feature>
<reference evidence="3" key="1">
    <citation type="submission" date="2014-09" db="EMBL/GenBank/DDBJ databases">
        <authorList>
            <person name="Sharma Rahul"/>
            <person name="Thines Marco"/>
        </authorList>
    </citation>
    <scope>NUCLEOTIDE SEQUENCE [LARGE SCALE GENOMIC DNA]</scope>
</reference>
<accession>A0A0N7L4M2</accession>
<protein>
    <submittedName>
        <fullName evidence="2">Uncharacterized protein</fullName>
    </submittedName>
</protein>
<organism evidence="2 3">
    <name type="scientific">Plasmopara halstedii</name>
    <name type="common">Downy mildew of sunflower</name>
    <dbReference type="NCBI Taxonomy" id="4781"/>
    <lineage>
        <taxon>Eukaryota</taxon>
        <taxon>Sar</taxon>
        <taxon>Stramenopiles</taxon>
        <taxon>Oomycota</taxon>
        <taxon>Peronosporomycetes</taxon>
        <taxon>Peronosporales</taxon>
        <taxon>Peronosporaceae</taxon>
        <taxon>Plasmopara</taxon>
    </lineage>
</organism>
<dbReference type="GeneID" id="36404185"/>
<feature type="compositionally biased region" description="Low complexity" evidence="1">
    <location>
        <begin position="93"/>
        <end position="102"/>
    </location>
</feature>
<dbReference type="RefSeq" id="XP_024575436.1">
    <property type="nucleotide sequence ID" value="XM_024724573.1"/>
</dbReference>
<keyword evidence="3" id="KW-1185">Reference proteome</keyword>
<feature type="compositionally biased region" description="Basic residues" evidence="1">
    <location>
        <begin position="74"/>
        <end position="91"/>
    </location>
</feature>
<dbReference type="AlphaFoldDB" id="A0A0N7L4M2"/>
<evidence type="ECO:0000313" key="3">
    <source>
        <dbReference type="Proteomes" id="UP000054928"/>
    </source>
</evidence>
<name>A0A0N7L4M2_PLAHL</name>
<sequence length="328" mass="38918">MSPTWTTSSNRHSSQNLFQDHYSPSSSELSLYSEVDEYPRDIASQTRPLYPLEKKSIQKKSRARSPSQTEQYRHKTLISKSNRKRHGRNIRHSSPSSEDSSEVVLSTLNKDDQQNFIALFYWRRNVIKSHFLAWKWMVSSLRRSTEQLYFYNITNCPKKKHLMRNDSPYHRVSQRNLLLKRHTDTLRTKNVEKAQNQEIIEKMEHMSAANVDCNNKKISSLKSIGVFKGTHSIEMRRLLRLELRLAYSCFSRWKSNADTSRKRREHHFDRASEYHREKLRKTFMRKWRCSLDSSQCRRQLLSDANKVYRRVYAGEGENTMYSNAGVNV</sequence>
<dbReference type="EMBL" id="CCYD01000349">
    <property type="protein sequence ID" value="CEG39067.1"/>
    <property type="molecule type" value="Genomic_DNA"/>
</dbReference>
<feature type="region of interest" description="Disordered" evidence="1">
    <location>
        <begin position="1"/>
        <end position="25"/>
    </location>
</feature>
<evidence type="ECO:0000313" key="2">
    <source>
        <dbReference type="EMBL" id="CEG39067.1"/>
    </source>
</evidence>
<proteinExistence type="predicted"/>
<dbReference type="OrthoDB" id="10649360at2759"/>
<feature type="compositionally biased region" description="Polar residues" evidence="1">
    <location>
        <begin position="1"/>
        <end position="18"/>
    </location>
</feature>